<sequence length="916" mass="104549">MAAAAAAANAPMAPSYEFFSYGSAEMREDKNRMWAVRSTLMRTKRPDKVLTSTYQSVLGHVARGGLLDPNDPPASPFDCTNPGAYSLGDECTICSQQFFPATNSVDDKQAHHLMATIVGSIKSDQAFLRAVLEKHADFIVSRWKKKSREKRLNFLVEKTTLFGKKWAAVHLLDRVGTEDRKYPGKHNIPKVSTRRLDDGRLAIGVQFHSRESLAAAELRHETLTSHRDSWILPYLDAEMLSEDPTLLLSLLHYRAANEPEKWLMFDNDNIVLAEHFSVIPSIFNPHCVVMQGPDYGTLVKWNAEQAHRWEIVGFTKALHLLTAQETMMNLLSNCVKGLLAEADTPPTLEIHPKWNGMIASNFSRFKTNFPWSTDFVKPFSEPPVFDARQVSELIESRHHEVLDELELLQTDPQYVQALCKEVCACLFFESWRLVDIMPWIIDYIFHSTMYRKTWWHQLTAETKQMMRYLDILEQTPSKQAKQDFDQAVFLVQDLCIETFAVFEPQVEAGLLIQKGFERNFEFTGSAKVKHTNRKFTQKDWFPDDLLYWSMSTLGNDAERPFTMDPSFNFAIVDHLCRTDPKEADRISQTMLDRMSDMTVLSETISSIRSDGTRNRSVDLKVAKVFLAQSHDTTPEDWVKKINAQHGSALGDSLGPDLLHLYQETPWPRGKKNLQWLKDATAARASLTKVWDRSGELWAKRLTETGISQKLIDDDLELLHATTNSRYQEELQQEEQLVLDLISKSVQVSCEDKAEAQTVWGKENDSRASLPTRFRTKVPFVSDPVTSADMPKVSPAPDNTIASTFDLPHVRLVKHYNLVVFQHMFPLGGAESQRSFSWQHFLGAMVDAGFSILQSQGSAITLKLNDYSGTGVKTIVLHRPHPSPTVNPVMLRRIAKRMEKWFGWHREMFVEKSKFED</sequence>
<proteinExistence type="predicted"/>
<reference evidence="1 2" key="1">
    <citation type="submission" date="2018-10" db="EMBL/GenBank/DDBJ databases">
        <title>Fifty Aureobasidium pullulans genomes reveal a recombining polyextremotolerant generalist.</title>
        <authorList>
            <person name="Gostincar C."/>
            <person name="Turk M."/>
            <person name="Zajc J."/>
            <person name="Gunde-Cimerman N."/>
        </authorList>
    </citation>
    <scope>NUCLEOTIDE SEQUENCE [LARGE SCALE GENOMIC DNA]</scope>
    <source>
        <strain evidence="1 2">EXF-3844</strain>
    </source>
</reference>
<protein>
    <submittedName>
        <fullName evidence="1">Uncharacterized protein</fullName>
    </submittedName>
</protein>
<organism evidence="1 2">
    <name type="scientific">Aureobasidium pullulans</name>
    <name type="common">Black yeast</name>
    <name type="synonym">Pullularia pullulans</name>
    <dbReference type="NCBI Taxonomy" id="5580"/>
    <lineage>
        <taxon>Eukaryota</taxon>
        <taxon>Fungi</taxon>
        <taxon>Dikarya</taxon>
        <taxon>Ascomycota</taxon>
        <taxon>Pezizomycotina</taxon>
        <taxon>Dothideomycetes</taxon>
        <taxon>Dothideomycetidae</taxon>
        <taxon>Dothideales</taxon>
        <taxon>Saccotheciaceae</taxon>
        <taxon>Aureobasidium</taxon>
    </lineage>
</organism>
<accession>A0A4S9UE90</accession>
<dbReference type="Proteomes" id="UP000310121">
    <property type="component" value="Unassembled WGS sequence"/>
</dbReference>
<comment type="caution">
    <text evidence="1">The sequence shown here is derived from an EMBL/GenBank/DDBJ whole genome shotgun (WGS) entry which is preliminary data.</text>
</comment>
<name>A0A4S9UE90_AURPU</name>
<dbReference type="AlphaFoldDB" id="A0A4S9UE90"/>
<dbReference type="PANTHER" id="PTHR40788:SF2">
    <property type="entry name" value="CLR5 DOMAIN-CONTAINING PROTEIN"/>
    <property type="match status" value="1"/>
</dbReference>
<gene>
    <name evidence="1" type="ORF">D6C90_06922</name>
</gene>
<evidence type="ECO:0000313" key="2">
    <source>
        <dbReference type="Proteomes" id="UP000310121"/>
    </source>
</evidence>
<evidence type="ECO:0000313" key="1">
    <source>
        <dbReference type="EMBL" id="THZ36720.1"/>
    </source>
</evidence>
<dbReference type="EMBL" id="QZBN01000774">
    <property type="protein sequence ID" value="THZ36720.1"/>
    <property type="molecule type" value="Genomic_DNA"/>
</dbReference>
<dbReference type="PANTHER" id="PTHR40788">
    <property type="entry name" value="CLR5 DOMAIN-CONTAINING PROTEIN-RELATED"/>
    <property type="match status" value="1"/>
</dbReference>